<feature type="transmembrane region" description="Helical" evidence="8">
    <location>
        <begin position="409"/>
        <end position="428"/>
    </location>
</feature>
<evidence type="ECO:0000256" key="2">
    <source>
        <dbReference type="ARBA" id="ARBA00010072"/>
    </source>
</evidence>
<feature type="transmembrane region" description="Helical" evidence="8">
    <location>
        <begin position="103"/>
        <end position="121"/>
    </location>
</feature>
<keyword evidence="6 8" id="KW-1133">Transmembrane helix</keyword>
<dbReference type="Gene3D" id="1.10.3720.10">
    <property type="entry name" value="MetI-like"/>
    <property type="match status" value="1"/>
</dbReference>
<dbReference type="SUPFAM" id="SSF161098">
    <property type="entry name" value="MetI-like"/>
    <property type="match status" value="1"/>
</dbReference>
<feature type="transmembrane region" description="Helical" evidence="8">
    <location>
        <begin position="267"/>
        <end position="288"/>
    </location>
</feature>
<dbReference type="Pfam" id="PF00528">
    <property type="entry name" value="BPD_transp_1"/>
    <property type="match status" value="1"/>
</dbReference>
<dbReference type="InterPro" id="IPR010065">
    <property type="entry name" value="AA_ABC_transptr_permease_3TM"/>
</dbReference>
<name>A0A401FU47_9BACT</name>
<dbReference type="GO" id="GO:0022857">
    <property type="term" value="F:transmembrane transporter activity"/>
    <property type="evidence" value="ECO:0007669"/>
    <property type="project" value="InterPro"/>
</dbReference>
<keyword evidence="5 8" id="KW-0812">Transmembrane</keyword>
<dbReference type="InterPro" id="IPR035906">
    <property type="entry name" value="MetI-like_sf"/>
</dbReference>
<dbReference type="OrthoDB" id="5365894at2"/>
<evidence type="ECO:0000256" key="4">
    <source>
        <dbReference type="ARBA" id="ARBA00022475"/>
    </source>
</evidence>
<dbReference type="PANTHER" id="PTHR30614:SF41">
    <property type="entry name" value="INNER MEMBRANE AMINO-ACID ABC TRANSPORTER PERMEASE PROTEIN YHDY"/>
    <property type="match status" value="1"/>
</dbReference>
<comment type="similarity">
    <text evidence="2">Belongs to the binding-protein-dependent transport system permease family. HisMQ subfamily.</text>
</comment>
<comment type="caution">
    <text evidence="10">The sequence shown here is derived from an EMBL/GenBank/DDBJ whole genome shotgun (WGS) entry which is preliminary data.</text>
</comment>
<dbReference type="Proteomes" id="UP000288096">
    <property type="component" value="Unassembled WGS sequence"/>
</dbReference>
<dbReference type="NCBIfam" id="TIGR01726">
    <property type="entry name" value="HEQRo_perm_3TM"/>
    <property type="match status" value="1"/>
</dbReference>
<evidence type="ECO:0000313" key="10">
    <source>
        <dbReference type="EMBL" id="GBC60480.1"/>
    </source>
</evidence>
<feature type="transmembrane region" description="Helical" evidence="8">
    <location>
        <begin position="300"/>
        <end position="328"/>
    </location>
</feature>
<feature type="transmembrane region" description="Helical" evidence="8">
    <location>
        <begin position="340"/>
        <end position="360"/>
    </location>
</feature>
<reference evidence="11" key="1">
    <citation type="submission" date="2017-11" db="EMBL/GenBank/DDBJ databases">
        <authorList>
            <person name="Watanabe M."/>
            <person name="Kojima H."/>
        </authorList>
    </citation>
    <scope>NUCLEOTIDE SEQUENCE [LARGE SCALE GENOMIC DNA]</scope>
    <source>
        <strain evidence="11">Tokyo 01</strain>
    </source>
</reference>
<dbReference type="AlphaFoldDB" id="A0A401FU47"/>
<feature type="transmembrane region" description="Helical" evidence="8">
    <location>
        <begin position="35"/>
        <end position="57"/>
    </location>
</feature>
<dbReference type="EMBL" id="BEXT01000001">
    <property type="protein sequence ID" value="GBC60480.1"/>
    <property type="molecule type" value="Genomic_DNA"/>
</dbReference>
<feature type="transmembrane region" description="Helical" evidence="8">
    <location>
        <begin position="204"/>
        <end position="222"/>
    </location>
</feature>
<feature type="transmembrane region" description="Helical" evidence="8">
    <location>
        <begin position="229"/>
        <end position="247"/>
    </location>
</feature>
<dbReference type="GO" id="GO:0006865">
    <property type="term" value="P:amino acid transport"/>
    <property type="evidence" value="ECO:0007669"/>
    <property type="project" value="TreeGrafter"/>
</dbReference>
<dbReference type="CDD" id="cd06261">
    <property type="entry name" value="TM_PBP2"/>
    <property type="match status" value="1"/>
</dbReference>
<feature type="transmembrane region" description="Helical" evidence="8">
    <location>
        <begin position="181"/>
        <end position="198"/>
    </location>
</feature>
<keyword evidence="4" id="KW-1003">Cell membrane</keyword>
<feature type="transmembrane region" description="Helical" evidence="8">
    <location>
        <begin position="440"/>
        <end position="461"/>
    </location>
</feature>
<evidence type="ECO:0000256" key="5">
    <source>
        <dbReference type="ARBA" id="ARBA00022692"/>
    </source>
</evidence>
<reference evidence="11" key="2">
    <citation type="submission" date="2019-01" db="EMBL/GenBank/DDBJ databases">
        <title>Genome sequence of Desulfonema ishimotonii strain Tokyo 01.</title>
        <authorList>
            <person name="Fukui M."/>
        </authorList>
    </citation>
    <scope>NUCLEOTIDE SEQUENCE [LARGE SCALE GENOMIC DNA]</scope>
    <source>
        <strain evidence="11">Tokyo 01</strain>
    </source>
</reference>
<evidence type="ECO:0000259" key="9">
    <source>
        <dbReference type="PROSITE" id="PS50928"/>
    </source>
</evidence>
<dbReference type="FunFam" id="1.10.3720.10:FF:000032">
    <property type="entry name" value="General amino acid ABC transporter permease"/>
    <property type="match status" value="1"/>
</dbReference>
<sequence>MTVKWIPGPDLPPPSLETGVWGWLKKNLFSSVPNTVLTLLGIFFIVATVPPFVRWAFLNATWLGETREACTCMAEDAPGACWVFIKVRLGMFMYGFYPEAERWRVNLTLLFFALGMLPILLHDRLARGKAETGLAVLSAIIVFMLFGGIAGSVAALFFLGPFGLSRTDFSGLFAAADGRRIRRAGPLLSGVLVCVAAVRFAESGAGSIAASVTLLLMFGTLIRKASVRTWQWIFLFCIYPFIAYHLLMGDAFGLPFVDTHMWGGMFLTLVIAGIGIATSLPIGILLALGRRSEMTAVRTLCVCFIELIRGVPLISVLFMASVMLPLFLPEGTQFNKLLRALIGVALFYAAYMAEVIRGGLQAMPKGQYEAAEALGLGYWRMMGLVILPQTLRLVIPGIVNTFLGLFKDTTLVAVIGLMDMLGIVKTALADTEWLGFPKEAYVFAAAVYWIFCFGMSRYSMYLEGRFQVKRR</sequence>
<evidence type="ECO:0000313" key="11">
    <source>
        <dbReference type="Proteomes" id="UP000288096"/>
    </source>
</evidence>
<keyword evidence="7 8" id="KW-0472">Membrane</keyword>
<dbReference type="InterPro" id="IPR043429">
    <property type="entry name" value="ArtM/GltK/GlnP/TcyL/YhdX-like"/>
</dbReference>
<dbReference type="InterPro" id="IPR000515">
    <property type="entry name" value="MetI-like"/>
</dbReference>
<evidence type="ECO:0000256" key="3">
    <source>
        <dbReference type="ARBA" id="ARBA00022448"/>
    </source>
</evidence>
<evidence type="ECO:0000256" key="6">
    <source>
        <dbReference type="ARBA" id="ARBA00022989"/>
    </source>
</evidence>
<feature type="domain" description="ABC transmembrane type-1" evidence="9">
    <location>
        <begin position="265"/>
        <end position="459"/>
    </location>
</feature>
<evidence type="ECO:0000256" key="1">
    <source>
        <dbReference type="ARBA" id="ARBA00004429"/>
    </source>
</evidence>
<keyword evidence="3 8" id="KW-0813">Transport</keyword>
<keyword evidence="11" id="KW-1185">Reference proteome</keyword>
<proteinExistence type="inferred from homology"/>
<dbReference type="GO" id="GO:0043190">
    <property type="term" value="C:ATP-binding cassette (ABC) transporter complex"/>
    <property type="evidence" value="ECO:0007669"/>
    <property type="project" value="InterPro"/>
</dbReference>
<dbReference type="PROSITE" id="PS50928">
    <property type="entry name" value="ABC_TM1"/>
    <property type="match status" value="1"/>
</dbReference>
<accession>A0A401FU47</accession>
<evidence type="ECO:0000256" key="7">
    <source>
        <dbReference type="ARBA" id="ARBA00023136"/>
    </source>
</evidence>
<comment type="subcellular location">
    <subcellularLocation>
        <location evidence="1">Cell inner membrane</location>
        <topology evidence="1">Multi-pass membrane protein</topology>
    </subcellularLocation>
    <subcellularLocation>
        <location evidence="8">Cell membrane</location>
        <topology evidence="8">Multi-pass membrane protein</topology>
    </subcellularLocation>
</comment>
<organism evidence="10 11">
    <name type="scientific">Desulfonema ishimotonii</name>
    <dbReference type="NCBI Taxonomy" id="45657"/>
    <lineage>
        <taxon>Bacteria</taxon>
        <taxon>Pseudomonadati</taxon>
        <taxon>Thermodesulfobacteriota</taxon>
        <taxon>Desulfobacteria</taxon>
        <taxon>Desulfobacterales</taxon>
        <taxon>Desulfococcaceae</taxon>
        <taxon>Desulfonema</taxon>
    </lineage>
</organism>
<protein>
    <submittedName>
        <fullName evidence="10">Amino acid ABC transporter permease</fullName>
    </submittedName>
</protein>
<dbReference type="RefSeq" id="WP_124327890.1">
    <property type="nucleotide sequence ID" value="NZ_BEXT01000001.1"/>
</dbReference>
<evidence type="ECO:0000256" key="8">
    <source>
        <dbReference type="RuleBase" id="RU363032"/>
    </source>
</evidence>
<dbReference type="PANTHER" id="PTHR30614">
    <property type="entry name" value="MEMBRANE COMPONENT OF AMINO ACID ABC TRANSPORTER"/>
    <property type="match status" value="1"/>
</dbReference>
<gene>
    <name evidence="10" type="ORF">DENIS_1433</name>
</gene>
<feature type="transmembrane region" description="Helical" evidence="8">
    <location>
        <begin position="133"/>
        <end position="160"/>
    </location>
</feature>